<sequence>MKDIKVISFDYGGTLDLPGTHWFRFLWELVQMYFSQEIPVTKEEFWEA</sequence>
<accession>A0A5J4QQD4</accession>
<proteinExistence type="predicted"/>
<comment type="caution">
    <text evidence="1">The sequence shown here is derived from an EMBL/GenBank/DDBJ whole genome shotgun (WGS) entry which is preliminary data.</text>
</comment>
<dbReference type="EC" id="3.1.3.5" evidence="1"/>
<dbReference type="AlphaFoldDB" id="A0A5J4QQD4"/>
<organism evidence="1">
    <name type="scientific">termite gut metagenome</name>
    <dbReference type="NCBI Taxonomy" id="433724"/>
    <lineage>
        <taxon>unclassified sequences</taxon>
        <taxon>metagenomes</taxon>
        <taxon>organismal metagenomes</taxon>
    </lineage>
</organism>
<protein>
    <submittedName>
        <fullName evidence="1">Pyrimidine 5'-nucleotidase YjjG</fullName>
        <ecNumber evidence="1">3.1.3.5</ecNumber>
    </submittedName>
</protein>
<gene>
    <name evidence="1" type="ORF">EZS27_027060</name>
</gene>
<reference evidence="1" key="1">
    <citation type="submission" date="2019-03" db="EMBL/GenBank/DDBJ databases">
        <title>Single cell metagenomics reveals metabolic interactions within the superorganism composed of flagellate Streblomastix strix and complex community of Bacteroidetes bacteria on its surface.</title>
        <authorList>
            <person name="Treitli S.C."/>
            <person name="Kolisko M."/>
            <person name="Husnik F."/>
            <person name="Keeling P."/>
            <person name="Hampl V."/>
        </authorList>
    </citation>
    <scope>NUCLEOTIDE SEQUENCE</scope>
    <source>
        <strain evidence="1">STM</strain>
    </source>
</reference>
<keyword evidence="1" id="KW-0378">Hydrolase</keyword>
<dbReference type="EMBL" id="SNRY01002788">
    <property type="protein sequence ID" value="KAA6323505.1"/>
    <property type="molecule type" value="Genomic_DNA"/>
</dbReference>
<name>A0A5J4QQD4_9ZZZZ</name>
<dbReference type="GO" id="GO:0008253">
    <property type="term" value="F:5'-nucleotidase activity"/>
    <property type="evidence" value="ECO:0007669"/>
    <property type="project" value="UniProtKB-EC"/>
</dbReference>
<evidence type="ECO:0000313" key="1">
    <source>
        <dbReference type="EMBL" id="KAA6323505.1"/>
    </source>
</evidence>